<dbReference type="InterPro" id="IPR008144">
    <property type="entry name" value="Guanylate_kin-like_dom"/>
</dbReference>
<dbReference type="EC" id="2.7.4.8" evidence="3 11"/>
<evidence type="ECO:0000313" key="13">
    <source>
        <dbReference type="EMBL" id="EFF69606.1"/>
    </source>
</evidence>
<dbReference type="PANTHER" id="PTHR23117:SF13">
    <property type="entry name" value="GUANYLATE KINASE"/>
    <property type="match status" value="1"/>
</dbReference>
<evidence type="ECO:0000256" key="3">
    <source>
        <dbReference type="ARBA" id="ARBA00012961"/>
    </source>
</evidence>
<evidence type="ECO:0000256" key="9">
    <source>
        <dbReference type="ARBA" id="ARBA00030128"/>
    </source>
</evidence>
<sequence>MNKGNLIVVSGFSGAGKGTVMNRLISEKEGYALSISATTRGMRPGETDGVSYFFKTREEFENMIKEDAFVEYACYVGNYYGTPKAFVEEKISEGKDVLLEIEIQGALKIKEKFPSAVLIFITTKDAKTLKDRLTGRGTETEDVIEKRLNRAAEEAKGVEAYDYIVVNDILEDCVETVDRIIKSEHNRTSEKISVIEDIRKELSKHTV</sequence>
<comment type="catalytic activity">
    <reaction evidence="10 11">
        <text>GMP + ATP = GDP + ADP</text>
        <dbReference type="Rhea" id="RHEA:20780"/>
        <dbReference type="ChEBI" id="CHEBI:30616"/>
        <dbReference type="ChEBI" id="CHEBI:58115"/>
        <dbReference type="ChEBI" id="CHEBI:58189"/>
        <dbReference type="ChEBI" id="CHEBI:456216"/>
        <dbReference type="EC" id="2.7.4.8"/>
    </reaction>
</comment>
<evidence type="ECO:0000256" key="6">
    <source>
        <dbReference type="ARBA" id="ARBA00022741"/>
    </source>
</evidence>
<dbReference type="PROSITE" id="PS00856">
    <property type="entry name" value="GUANYLATE_KINASE_1"/>
    <property type="match status" value="1"/>
</dbReference>
<dbReference type="InterPro" id="IPR017665">
    <property type="entry name" value="Guanylate_kinase"/>
</dbReference>
<dbReference type="PANTHER" id="PTHR23117">
    <property type="entry name" value="GUANYLATE KINASE-RELATED"/>
    <property type="match status" value="1"/>
</dbReference>
<evidence type="ECO:0000256" key="11">
    <source>
        <dbReference type="HAMAP-Rule" id="MF_00328"/>
    </source>
</evidence>
<keyword evidence="5 11" id="KW-0808">Transferase</keyword>
<dbReference type="GO" id="GO:0004385">
    <property type="term" value="F:GMP kinase activity"/>
    <property type="evidence" value="ECO:0007669"/>
    <property type="project" value="UniProtKB-UniRule"/>
</dbReference>
<dbReference type="FunFam" id="3.30.63.10:FF:000002">
    <property type="entry name" value="Guanylate kinase 1"/>
    <property type="match status" value="1"/>
</dbReference>
<dbReference type="InterPro" id="IPR008145">
    <property type="entry name" value="GK/Ca_channel_bsu"/>
</dbReference>
<dbReference type="InterPro" id="IPR020590">
    <property type="entry name" value="Guanylate_kinase_CS"/>
</dbReference>
<evidence type="ECO:0000256" key="2">
    <source>
        <dbReference type="ARBA" id="ARBA00005790"/>
    </source>
</evidence>
<comment type="similarity">
    <text evidence="2 11">Belongs to the guanylate kinase family.</text>
</comment>
<dbReference type="SMART" id="SM00072">
    <property type="entry name" value="GuKc"/>
    <property type="match status" value="1"/>
</dbReference>
<dbReference type="HOGENOM" id="CLU_001715_1_2_9"/>
<evidence type="ECO:0000256" key="1">
    <source>
        <dbReference type="ARBA" id="ARBA00003531"/>
    </source>
</evidence>
<comment type="function">
    <text evidence="1 11">Essential for recycling GMP and indirectly, cGMP.</text>
</comment>
<keyword evidence="14" id="KW-1185">Reference proteome</keyword>
<evidence type="ECO:0000256" key="5">
    <source>
        <dbReference type="ARBA" id="ARBA00022679"/>
    </source>
</evidence>
<dbReference type="PROSITE" id="PS50052">
    <property type="entry name" value="GUANYLATE_KINASE_2"/>
    <property type="match status" value="1"/>
</dbReference>
<accession>D4RWT2</accession>
<keyword evidence="8 11" id="KW-0067">ATP-binding</keyword>
<dbReference type="Gene3D" id="3.30.63.10">
    <property type="entry name" value="Guanylate Kinase phosphate binding domain"/>
    <property type="match status" value="1"/>
</dbReference>
<feature type="binding site" evidence="11">
    <location>
        <begin position="11"/>
        <end position="18"/>
    </location>
    <ligand>
        <name>ATP</name>
        <dbReference type="ChEBI" id="CHEBI:30616"/>
    </ligand>
</feature>
<evidence type="ECO:0000256" key="8">
    <source>
        <dbReference type="ARBA" id="ARBA00022840"/>
    </source>
</evidence>
<dbReference type="RefSeq" id="WP_005600717.1">
    <property type="nucleotide sequence ID" value="NZ_GG663519.1"/>
</dbReference>
<evidence type="ECO:0000256" key="4">
    <source>
        <dbReference type="ARBA" id="ARBA00016296"/>
    </source>
</evidence>
<dbReference type="HAMAP" id="MF_00328">
    <property type="entry name" value="Guanylate_kinase"/>
    <property type="match status" value="1"/>
</dbReference>
<protein>
    <recommendedName>
        <fullName evidence="4 11">Guanylate kinase</fullName>
        <ecNumber evidence="3 11">2.7.4.8</ecNumber>
    </recommendedName>
    <alternativeName>
        <fullName evidence="9 11">GMP kinase</fullName>
    </alternativeName>
</protein>
<proteinExistence type="inferred from homology"/>
<feature type="domain" description="Guanylate kinase-like" evidence="12">
    <location>
        <begin position="4"/>
        <end position="182"/>
    </location>
</feature>
<dbReference type="GeneID" id="98918487"/>
<evidence type="ECO:0000256" key="7">
    <source>
        <dbReference type="ARBA" id="ARBA00022777"/>
    </source>
</evidence>
<reference evidence="13 14" key="1">
    <citation type="submission" date="2010-02" db="EMBL/GenBank/DDBJ databases">
        <authorList>
            <person name="Weinstock G."/>
            <person name="Sodergren E."/>
            <person name="Clifton S."/>
            <person name="Fulton L."/>
            <person name="Fulton B."/>
            <person name="Courtney L."/>
            <person name="Fronick C."/>
            <person name="Harrison M."/>
            <person name="Strong C."/>
            <person name="Farmer C."/>
            <person name="Delahaunty K."/>
            <person name="Markovic C."/>
            <person name="Hall O."/>
            <person name="Minx P."/>
            <person name="Tomlinson C."/>
            <person name="Mitreva M."/>
            <person name="Nelson J."/>
            <person name="Hou S."/>
            <person name="Wollam A."/>
            <person name="Pepin K.H."/>
            <person name="Johnson M."/>
            <person name="Bhonagiri V."/>
            <person name="Zhang X."/>
            <person name="Suruliraj S."/>
            <person name="Warren W."/>
            <person name="Chinwalla A."/>
            <person name="Mardis E.R."/>
            <person name="Wilson R.K."/>
        </authorList>
    </citation>
    <scope>NUCLEOTIDE SEQUENCE [LARGE SCALE GENOMIC DNA]</scope>
    <source>
        <strain evidence="13 14">DSM 2876</strain>
    </source>
</reference>
<dbReference type="NCBIfam" id="TIGR03263">
    <property type="entry name" value="guanyl_kin"/>
    <property type="match status" value="1"/>
</dbReference>
<dbReference type="Proteomes" id="UP000006238">
    <property type="component" value="Unassembled WGS sequence"/>
</dbReference>
<dbReference type="AlphaFoldDB" id="D4RWT2"/>
<comment type="subcellular location">
    <subcellularLocation>
        <location evidence="11">Cytoplasm</location>
    </subcellularLocation>
</comment>
<dbReference type="CDD" id="cd00071">
    <property type="entry name" value="GMPK"/>
    <property type="match status" value="1"/>
</dbReference>
<gene>
    <name evidence="11 13" type="primary">gmk</name>
    <name evidence="13" type="ORF">BUTYVIB_00119</name>
</gene>
<dbReference type="Pfam" id="PF00625">
    <property type="entry name" value="Guanylate_kin"/>
    <property type="match status" value="1"/>
</dbReference>
<dbReference type="GO" id="GO:0005524">
    <property type="term" value="F:ATP binding"/>
    <property type="evidence" value="ECO:0007669"/>
    <property type="project" value="UniProtKB-UniRule"/>
</dbReference>
<evidence type="ECO:0000259" key="12">
    <source>
        <dbReference type="PROSITE" id="PS50052"/>
    </source>
</evidence>
<dbReference type="EMBL" id="ABWN01000017">
    <property type="protein sequence ID" value="EFF69606.1"/>
    <property type="molecule type" value="Genomic_DNA"/>
</dbReference>
<keyword evidence="6 11" id="KW-0547">Nucleotide-binding</keyword>
<dbReference type="eggNOG" id="COG0194">
    <property type="taxonomic scope" value="Bacteria"/>
</dbReference>
<evidence type="ECO:0000313" key="14">
    <source>
        <dbReference type="Proteomes" id="UP000006238"/>
    </source>
</evidence>
<name>D4RWT2_9FIRM</name>
<dbReference type="InterPro" id="IPR027417">
    <property type="entry name" value="P-loop_NTPase"/>
</dbReference>
<dbReference type="STRING" id="45851.BHV86_06380"/>
<keyword evidence="7 11" id="KW-0418">Kinase</keyword>
<organism evidence="13 14">
    <name type="scientific">Eshraghiella crossota DSM 2876</name>
    <dbReference type="NCBI Taxonomy" id="511680"/>
    <lineage>
        <taxon>Bacteria</taxon>
        <taxon>Bacillati</taxon>
        <taxon>Bacillota</taxon>
        <taxon>Clostridia</taxon>
        <taxon>Lachnospirales</taxon>
        <taxon>Lachnospiraceae</taxon>
        <taxon>Eshraghiella</taxon>
    </lineage>
</organism>
<dbReference type="SUPFAM" id="SSF52540">
    <property type="entry name" value="P-loop containing nucleoside triphosphate hydrolases"/>
    <property type="match status" value="1"/>
</dbReference>
<keyword evidence="11" id="KW-0963">Cytoplasm</keyword>
<comment type="caution">
    <text evidence="13">The sequence shown here is derived from an EMBL/GenBank/DDBJ whole genome shotgun (WGS) entry which is preliminary data.</text>
</comment>
<evidence type="ECO:0000256" key="10">
    <source>
        <dbReference type="ARBA" id="ARBA00048594"/>
    </source>
</evidence>
<dbReference type="Gene3D" id="3.40.50.300">
    <property type="entry name" value="P-loop containing nucleotide triphosphate hydrolases"/>
    <property type="match status" value="1"/>
</dbReference>
<dbReference type="GO" id="GO:0005829">
    <property type="term" value="C:cytosol"/>
    <property type="evidence" value="ECO:0007669"/>
    <property type="project" value="TreeGrafter"/>
</dbReference>